<evidence type="ECO:0000313" key="5">
    <source>
        <dbReference type="Proteomes" id="UP001201449"/>
    </source>
</evidence>
<keyword evidence="5" id="KW-1185">Reference proteome</keyword>
<feature type="signal peptide" evidence="3">
    <location>
        <begin position="1"/>
        <end position="21"/>
    </location>
</feature>
<organism evidence="4 5">
    <name type="scientific">Mariniradius sediminis</name>
    <dbReference type="NCBI Taxonomy" id="2909237"/>
    <lineage>
        <taxon>Bacteria</taxon>
        <taxon>Pseudomonadati</taxon>
        <taxon>Bacteroidota</taxon>
        <taxon>Cytophagia</taxon>
        <taxon>Cytophagales</taxon>
        <taxon>Cyclobacteriaceae</taxon>
        <taxon>Mariniradius</taxon>
    </lineage>
</organism>
<dbReference type="Gene3D" id="2.120.10.80">
    <property type="entry name" value="Kelch-type beta propeller"/>
    <property type="match status" value="2"/>
</dbReference>
<evidence type="ECO:0000256" key="2">
    <source>
        <dbReference type="ARBA" id="ARBA00022737"/>
    </source>
</evidence>
<keyword evidence="3" id="KW-0732">Signal</keyword>
<feature type="chain" id="PRO_5045247627" evidence="3">
    <location>
        <begin position="22"/>
        <end position="334"/>
    </location>
</feature>
<dbReference type="EMBL" id="JAKEVZ010000016">
    <property type="protein sequence ID" value="MCF1752821.1"/>
    <property type="molecule type" value="Genomic_DNA"/>
</dbReference>
<sequence length="334" mass="37393">MYMRLVVFFLAFVLFACSESADQDPSDPETEIEADFTGLSAIPGSGRRSAFSFAIGNKVYVGAGFGRDASGQTFLADFWEYDVASNTWTEKAPFPLGRFFGQDAFAYNGKGYVFFGGTVECSRPEVPCDHIEYNYVHAYDPASDTWQQVADFSSIPSLRDGHATLIGDKVFFVTDKKAFEISLLDFSYTEKPAPPVFINFAAFFRIDDKMYYTTGMDSGLGNKRCVSYDLVNGTWEILPDFPEKGRYDASGFAMDGYGYLIGGKESDFFGKNQRFRDIWQFEPKGKTWKKIGDYPGSGFTLKVLEVLGEKVYLGLGDEGNGLTFGSDWWVLEMK</sequence>
<dbReference type="PANTHER" id="PTHR46344:SF27">
    <property type="entry name" value="KELCH REPEAT SUPERFAMILY PROTEIN"/>
    <property type="match status" value="1"/>
</dbReference>
<evidence type="ECO:0000256" key="1">
    <source>
        <dbReference type="ARBA" id="ARBA00022441"/>
    </source>
</evidence>
<comment type="caution">
    <text evidence="4">The sequence shown here is derived from an EMBL/GenBank/DDBJ whole genome shotgun (WGS) entry which is preliminary data.</text>
</comment>
<keyword evidence="2" id="KW-0677">Repeat</keyword>
<accession>A0ABS9BYX5</accession>
<evidence type="ECO:0000313" key="4">
    <source>
        <dbReference type="EMBL" id="MCF1752821.1"/>
    </source>
</evidence>
<dbReference type="RefSeq" id="WP_234862667.1">
    <property type="nucleotide sequence ID" value="NZ_JAKEVZ010000016.1"/>
</dbReference>
<keyword evidence="1" id="KW-0880">Kelch repeat</keyword>
<dbReference type="InterPro" id="IPR015915">
    <property type="entry name" value="Kelch-typ_b-propeller"/>
</dbReference>
<dbReference type="SUPFAM" id="SSF117281">
    <property type="entry name" value="Kelch motif"/>
    <property type="match status" value="1"/>
</dbReference>
<proteinExistence type="predicted"/>
<dbReference type="PROSITE" id="PS51257">
    <property type="entry name" value="PROKAR_LIPOPROTEIN"/>
    <property type="match status" value="1"/>
</dbReference>
<evidence type="ECO:0000256" key="3">
    <source>
        <dbReference type="SAM" id="SignalP"/>
    </source>
</evidence>
<gene>
    <name evidence="4" type="ORF">L0U89_17315</name>
</gene>
<dbReference type="Proteomes" id="UP001201449">
    <property type="component" value="Unassembled WGS sequence"/>
</dbReference>
<dbReference type="Pfam" id="PF24681">
    <property type="entry name" value="Kelch_KLHDC2_KLHL20_DRC7"/>
    <property type="match status" value="1"/>
</dbReference>
<reference evidence="4 5" key="1">
    <citation type="submission" date="2022-01" db="EMBL/GenBank/DDBJ databases">
        <title>Mariniradius saccharolyticus sp. nov., isolated from sediment of a river.</title>
        <authorList>
            <person name="Liu H."/>
        </authorList>
    </citation>
    <scope>NUCLEOTIDE SEQUENCE [LARGE SCALE GENOMIC DNA]</scope>
    <source>
        <strain evidence="4 5">RY-2</strain>
    </source>
</reference>
<name>A0ABS9BYX5_9BACT</name>
<dbReference type="PANTHER" id="PTHR46344">
    <property type="entry name" value="OS02G0202900 PROTEIN"/>
    <property type="match status" value="1"/>
</dbReference>
<protein>
    <submittedName>
        <fullName evidence="4">N-acetylneuraminic acid mutarotase</fullName>
    </submittedName>
</protein>